<dbReference type="InParanoid" id="A0A0H2S317"/>
<sequence>MSKYRYRPSEAKRVIWSILNGVSFMHSHNIIHNDLKLENVMYLKANPEYLGPEVHSEVVIIDFGLAQVLTDGVAPDLHMGTPEYMPPEKLKRRYKYTDTKADMWALGVLSFIIYCGFFPYPFPTDTNHSKIYETIMREHIDWPERHELMITENDEHRQAKSFIKTLLQKDPSARADSGQALLHSWFDDLLNVASLRIDDSTQIGENEEFRSTWPVIDHQDPCQNLNHDTKGNVRKKLKRRHTVPVYRKSRRSPRTEFLGNT</sequence>
<dbReference type="PROSITE" id="PS50011">
    <property type="entry name" value="PROTEIN_KINASE_DOM"/>
    <property type="match status" value="1"/>
</dbReference>
<keyword evidence="3" id="KW-0808">Transferase</keyword>
<feature type="transmembrane region" description="Helical" evidence="1">
    <location>
        <begin position="101"/>
        <end position="122"/>
    </location>
</feature>
<organism evidence="3 4">
    <name type="scientific">Schizopora paradoxa</name>
    <dbReference type="NCBI Taxonomy" id="27342"/>
    <lineage>
        <taxon>Eukaryota</taxon>
        <taxon>Fungi</taxon>
        <taxon>Dikarya</taxon>
        <taxon>Basidiomycota</taxon>
        <taxon>Agaricomycotina</taxon>
        <taxon>Agaricomycetes</taxon>
        <taxon>Hymenochaetales</taxon>
        <taxon>Schizoporaceae</taxon>
        <taxon>Schizopora</taxon>
    </lineage>
</organism>
<evidence type="ECO:0000313" key="4">
    <source>
        <dbReference type="Proteomes" id="UP000053477"/>
    </source>
</evidence>
<dbReference type="SMART" id="SM00220">
    <property type="entry name" value="S_TKc"/>
    <property type="match status" value="1"/>
</dbReference>
<dbReference type="GO" id="GO:0005524">
    <property type="term" value="F:ATP binding"/>
    <property type="evidence" value="ECO:0007669"/>
    <property type="project" value="InterPro"/>
</dbReference>
<dbReference type="Pfam" id="PF00069">
    <property type="entry name" value="Pkinase"/>
    <property type="match status" value="1"/>
</dbReference>
<dbReference type="Gene3D" id="1.10.510.10">
    <property type="entry name" value="Transferase(Phosphotransferase) domain 1"/>
    <property type="match status" value="1"/>
</dbReference>
<evidence type="ECO:0000256" key="1">
    <source>
        <dbReference type="SAM" id="Phobius"/>
    </source>
</evidence>
<evidence type="ECO:0000259" key="2">
    <source>
        <dbReference type="PROSITE" id="PS50011"/>
    </source>
</evidence>
<dbReference type="OrthoDB" id="2793880at2759"/>
<dbReference type="InterPro" id="IPR008271">
    <property type="entry name" value="Ser/Thr_kinase_AS"/>
</dbReference>
<keyword evidence="3" id="KW-0418">Kinase</keyword>
<evidence type="ECO:0000313" key="3">
    <source>
        <dbReference type="EMBL" id="KLO16133.1"/>
    </source>
</evidence>
<dbReference type="InterPro" id="IPR011009">
    <property type="entry name" value="Kinase-like_dom_sf"/>
</dbReference>
<reference evidence="3 4" key="1">
    <citation type="submission" date="2015-04" db="EMBL/GenBank/DDBJ databases">
        <title>Complete genome sequence of Schizopora paradoxa KUC8140, a cosmopolitan wood degrader in East Asia.</title>
        <authorList>
            <consortium name="DOE Joint Genome Institute"/>
            <person name="Min B."/>
            <person name="Park H."/>
            <person name="Jang Y."/>
            <person name="Kim J.-J."/>
            <person name="Kim K.H."/>
            <person name="Pangilinan J."/>
            <person name="Lipzen A."/>
            <person name="Riley R."/>
            <person name="Grigoriev I.V."/>
            <person name="Spatafora J.W."/>
            <person name="Choi I.-G."/>
        </authorList>
    </citation>
    <scope>NUCLEOTIDE SEQUENCE [LARGE SCALE GENOMIC DNA]</scope>
    <source>
        <strain evidence="3 4">KUC8140</strain>
    </source>
</reference>
<name>A0A0H2S317_9AGAM</name>
<proteinExistence type="predicted"/>
<dbReference type="PROSITE" id="PS00108">
    <property type="entry name" value="PROTEIN_KINASE_ST"/>
    <property type="match status" value="1"/>
</dbReference>
<gene>
    <name evidence="3" type="ORF">SCHPADRAFT_901810</name>
</gene>
<feature type="domain" description="Protein kinase" evidence="2">
    <location>
        <begin position="1"/>
        <end position="186"/>
    </location>
</feature>
<dbReference type="EMBL" id="KQ085920">
    <property type="protein sequence ID" value="KLO16133.1"/>
    <property type="molecule type" value="Genomic_DNA"/>
</dbReference>
<dbReference type="Proteomes" id="UP000053477">
    <property type="component" value="Unassembled WGS sequence"/>
</dbReference>
<protein>
    <submittedName>
        <fullName evidence="3">Kinase-like protein</fullName>
    </submittedName>
</protein>
<keyword evidence="1" id="KW-0472">Membrane</keyword>
<dbReference type="SUPFAM" id="SSF56112">
    <property type="entry name" value="Protein kinase-like (PK-like)"/>
    <property type="match status" value="1"/>
</dbReference>
<keyword evidence="1" id="KW-1133">Transmembrane helix</keyword>
<keyword evidence="1" id="KW-0812">Transmembrane</keyword>
<accession>A0A0H2S317</accession>
<dbReference type="AlphaFoldDB" id="A0A0H2S317"/>
<dbReference type="STRING" id="27342.A0A0H2S317"/>
<keyword evidence="4" id="KW-1185">Reference proteome</keyword>
<dbReference type="PANTHER" id="PTHR24347">
    <property type="entry name" value="SERINE/THREONINE-PROTEIN KINASE"/>
    <property type="match status" value="1"/>
</dbReference>
<dbReference type="GO" id="GO:0004672">
    <property type="term" value="F:protein kinase activity"/>
    <property type="evidence" value="ECO:0007669"/>
    <property type="project" value="InterPro"/>
</dbReference>
<dbReference type="InterPro" id="IPR000719">
    <property type="entry name" value="Prot_kinase_dom"/>
</dbReference>